<sequence>MQPIAGNSETEASSAPPFDNGTAAADTPLARMAEPRRRPSINVAKIVKVTPEMVRNFKPVDVTHRFFGPDKLQKPQP</sequence>
<evidence type="ECO:0000313" key="3">
    <source>
        <dbReference type="Proteomes" id="UP000654452"/>
    </source>
</evidence>
<evidence type="ECO:0000313" key="2">
    <source>
        <dbReference type="EMBL" id="MBK4722368.1"/>
    </source>
</evidence>
<dbReference type="EMBL" id="JAEPIV010000024">
    <property type="protein sequence ID" value="MBK4722368.1"/>
    <property type="molecule type" value="Genomic_DNA"/>
</dbReference>
<keyword evidence="3" id="KW-1185">Reference proteome</keyword>
<dbReference type="Proteomes" id="UP000654452">
    <property type="component" value="Unassembled WGS sequence"/>
</dbReference>
<feature type="compositionally biased region" description="Polar residues" evidence="1">
    <location>
        <begin position="1"/>
        <end position="13"/>
    </location>
</feature>
<comment type="caution">
    <text evidence="2">The sequence shown here is derived from an EMBL/GenBank/DDBJ whole genome shotgun (WGS) entry which is preliminary data.</text>
</comment>
<dbReference type="RefSeq" id="WP_137118929.1">
    <property type="nucleotide sequence ID" value="NZ_JAEPIV010000024.1"/>
</dbReference>
<name>A0ABS1I5L7_9PROT</name>
<gene>
    <name evidence="2" type="ORF">JJL56_26290</name>
</gene>
<proteinExistence type="predicted"/>
<feature type="region of interest" description="Disordered" evidence="1">
    <location>
        <begin position="1"/>
        <end position="39"/>
    </location>
</feature>
<evidence type="ECO:0000256" key="1">
    <source>
        <dbReference type="SAM" id="MobiDB-lite"/>
    </source>
</evidence>
<reference evidence="2 3" key="1">
    <citation type="submission" date="2021-01" db="EMBL/GenBank/DDBJ databases">
        <title>Azospirillum sp. YIM DDC1 draft genome.</title>
        <authorList>
            <person name="Wang Y.-X."/>
        </authorList>
    </citation>
    <scope>NUCLEOTIDE SEQUENCE [LARGE SCALE GENOMIC DNA]</scope>
    <source>
        <strain evidence="2 3">YIM DDC1</strain>
    </source>
</reference>
<protein>
    <submittedName>
        <fullName evidence="2">Uncharacterized protein</fullName>
    </submittedName>
</protein>
<organism evidence="2 3">
    <name type="scientific">Azospirillum aestuarii</name>
    <dbReference type="NCBI Taxonomy" id="2802052"/>
    <lineage>
        <taxon>Bacteria</taxon>
        <taxon>Pseudomonadati</taxon>
        <taxon>Pseudomonadota</taxon>
        <taxon>Alphaproteobacteria</taxon>
        <taxon>Rhodospirillales</taxon>
        <taxon>Azospirillaceae</taxon>
        <taxon>Azospirillum</taxon>
    </lineage>
</organism>
<accession>A0ABS1I5L7</accession>